<dbReference type="SMART" id="SM00526">
    <property type="entry name" value="H15"/>
    <property type="match status" value="1"/>
</dbReference>
<dbReference type="InterPro" id="IPR036390">
    <property type="entry name" value="WH_DNA-bd_sf"/>
</dbReference>
<dbReference type="RefSeq" id="XP_002507541.1">
    <property type="nucleotide sequence ID" value="XM_002507495.1"/>
</dbReference>
<gene>
    <name evidence="9" type="ORF">MICPUN_113606</name>
</gene>
<dbReference type="GO" id="GO:0030261">
    <property type="term" value="P:chromosome condensation"/>
    <property type="evidence" value="ECO:0007669"/>
    <property type="project" value="TreeGrafter"/>
</dbReference>
<dbReference type="GO" id="GO:0005634">
    <property type="term" value="C:nucleus"/>
    <property type="evidence" value="ECO:0007669"/>
    <property type="project" value="UniProtKB-SubCell"/>
</dbReference>
<dbReference type="AlphaFoldDB" id="C1FDJ1"/>
<accession>C1FDJ1</accession>
<dbReference type="OrthoDB" id="1110759at2759"/>
<evidence type="ECO:0000259" key="8">
    <source>
        <dbReference type="PROSITE" id="PS51504"/>
    </source>
</evidence>
<dbReference type="FunCoup" id="C1FDJ1">
    <property type="interactions" value="1"/>
</dbReference>
<dbReference type="PANTHER" id="PTHR11467">
    <property type="entry name" value="HISTONE H1"/>
    <property type="match status" value="1"/>
</dbReference>
<evidence type="ECO:0000256" key="2">
    <source>
        <dbReference type="ARBA" id="ARBA00004286"/>
    </source>
</evidence>
<evidence type="ECO:0000256" key="4">
    <source>
        <dbReference type="ARBA" id="ARBA00023125"/>
    </source>
</evidence>
<dbReference type="eggNOG" id="ENOG502RXWQ">
    <property type="taxonomic scope" value="Eukaryota"/>
</dbReference>
<organism evidence="9 10">
    <name type="scientific">Micromonas commoda (strain RCC299 / NOUM17 / CCMP2709)</name>
    <name type="common">Picoplanktonic green alga</name>
    <dbReference type="NCBI Taxonomy" id="296587"/>
    <lineage>
        <taxon>Eukaryota</taxon>
        <taxon>Viridiplantae</taxon>
        <taxon>Chlorophyta</taxon>
        <taxon>Mamiellophyceae</taxon>
        <taxon>Mamiellales</taxon>
        <taxon>Mamiellaceae</taxon>
        <taxon>Micromonas</taxon>
    </lineage>
</organism>
<dbReference type="GO" id="GO:0003690">
    <property type="term" value="F:double-stranded DNA binding"/>
    <property type="evidence" value="ECO:0007669"/>
    <property type="project" value="TreeGrafter"/>
</dbReference>
<proteinExistence type="inferred from homology"/>
<reference evidence="9 10" key="1">
    <citation type="journal article" date="2009" name="Science">
        <title>Green evolution and dynamic adaptations revealed by genomes of the marine picoeukaryotes Micromonas.</title>
        <authorList>
            <person name="Worden A.Z."/>
            <person name="Lee J.H."/>
            <person name="Mock T."/>
            <person name="Rouze P."/>
            <person name="Simmons M.P."/>
            <person name="Aerts A.L."/>
            <person name="Allen A.E."/>
            <person name="Cuvelier M.L."/>
            <person name="Derelle E."/>
            <person name="Everett M.V."/>
            <person name="Foulon E."/>
            <person name="Grimwood J."/>
            <person name="Gundlach H."/>
            <person name="Henrissat B."/>
            <person name="Napoli C."/>
            <person name="McDonald S.M."/>
            <person name="Parker M.S."/>
            <person name="Rombauts S."/>
            <person name="Salamov A."/>
            <person name="Von Dassow P."/>
            <person name="Badger J.H."/>
            <person name="Coutinho P.M."/>
            <person name="Demir E."/>
            <person name="Dubchak I."/>
            <person name="Gentemann C."/>
            <person name="Eikrem W."/>
            <person name="Gready J.E."/>
            <person name="John U."/>
            <person name="Lanier W."/>
            <person name="Lindquist E.A."/>
            <person name="Lucas S."/>
            <person name="Mayer K.F."/>
            <person name="Moreau H."/>
            <person name="Not F."/>
            <person name="Otillar R."/>
            <person name="Panaud O."/>
            <person name="Pangilinan J."/>
            <person name="Paulsen I."/>
            <person name="Piegu B."/>
            <person name="Poliakov A."/>
            <person name="Robbens S."/>
            <person name="Schmutz J."/>
            <person name="Toulza E."/>
            <person name="Wyss T."/>
            <person name="Zelensky A."/>
            <person name="Zhou K."/>
            <person name="Armbrust E.V."/>
            <person name="Bhattacharya D."/>
            <person name="Goodenough U.W."/>
            <person name="Van de Peer Y."/>
            <person name="Grigoriev I.V."/>
        </authorList>
    </citation>
    <scope>NUCLEOTIDE SEQUENCE [LARGE SCALE GENOMIC DNA]</scope>
    <source>
        <strain evidence="9">RCC299</strain>
        <strain evidence="10">RCC299 / NOUM17</strain>
    </source>
</reference>
<dbReference type="InterPro" id="IPR005818">
    <property type="entry name" value="Histone_H1/H5_H15"/>
</dbReference>
<dbReference type="GO" id="GO:0030527">
    <property type="term" value="F:structural constituent of chromatin"/>
    <property type="evidence" value="ECO:0007669"/>
    <property type="project" value="InterPro"/>
</dbReference>
<keyword evidence="3 6" id="KW-0158">Chromosome</keyword>
<evidence type="ECO:0000256" key="5">
    <source>
        <dbReference type="ARBA" id="ARBA00023242"/>
    </source>
</evidence>
<dbReference type="Pfam" id="PF00538">
    <property type="entry name" value="Linker_histone"/>
    <property type="match status" value="1"/>
</dbReference>
<dbReference type="PRINTS" id="PR00624">
    <property type="entry name" value="HISTONEH5"/>
</dbReference>
<evidence type="ECO:0000256" key="6">
    <source>
        <dbReference type="RuleBase" id="RU003894"/>
    </source>
</evidence>
<dbReference type="GO" id="GO:0000786">
    <property type="term" value="C:nucleosome"/>
    <property type="evidence" value="ECO:0007669"/>
    <property type="project" value="InterPro"/>
</dbReference>
<dbReference type="OMA" id="HKEEART"/>
<dbReference type="EMBL" id="CP001574">
    <property type="protein sequence ID" value="ACO68798.1"/>
    <property type="molecule type" value="Genomic_DNA"/>
</dbReference>
<dbReference type="EMBL" id="CP001574">
    <property type="protein sequence ID" value="ACO68799.1"/>
    <property type="molecule type" value="Genomic_DNA"/>
</dbReference>
<name>C1FDJ1_MICCC</name>
<keyword evidence="4 6" id="KW-0238">DNA-binding</keyword>
<feature type="region of interest" description="Disordered" evidence="7">
    <location>
        <begin position="77"/>
        <end position="136"/>
    </location>
</feature>
<dbReference type="RefSeq" id="XP_002507540.1">
    <property type="nucleotide sequence ID" value="XM_002507494.1"/>
</dbReference>
<dbReference type="KEGG" id="mis:MICPUN_113606"/>
<keyword evidence="5 6" id="KW-0539">Nucleus</keyword>
<protein>
    <recommendedName>
        <fullName evidence="8">H15 domain-containing protein</fullName>
    </recommendedName>
</protein>
<feature type="domain" description="H15" evidence="8">
    <location>
        <begin position="7"/>
        <end position="75"/>
    </location>
</feature>
<dbReference type="InterPro" id="IPR005819">
    <property type="entry name" value="H1/H5"/>
</dbReference>
<dbReference type="GO" id="GO:0031492">
    <property type="term" value="F:nucleosomal DNA binding"/>
    <property type="evidence" value="ECO:0007669"/>
    <property type="project" value="TreeGrafter"/>
</dbReference>
<dbReference type="Proteomes" id="UP000002009">
    <property type="component" value="Chromosome 1"/>
</dbReference>
<dbReference type="GO" id="GO:0006334">
    <property type="term" value="P:nucleosome assembly"/>
    <property type="evidence" value="ECO:0007669"/>
    <property type="project" value="InterPro"/>
</dbReference>
<sequence>MPPKATAHPKYEDMVKAAILALKDRNGSSVPAIAKYLAANYKLPDNFKKILSTQLKNLVKSGKLLKVKASYKLGEALKKVPKKPKKKAAPKKKKAAKKPKKKAAKKPKKAAKKAAKKPKKAAKKPKKAAKKVAKKK</sequence>
<keyword evidence="10" id="KW-1185">Reference proteome</keyword>
<dbReference type="CDD" id="cd00073">
    <property type="entry name" value="H15"/>
    <property type="match status" value="1"/>
</dbReference>
<evidence type="ECO:0000256" key="7">
    <source>
        <dbReference type="SAM" id="MobiDB-lite"/>
    </source>
</evidence>
<dbReference type="PROSITE" id="PS51504">
    <property type="entry name" value="H15"/>
    <property type="match status" value="1"/>
</dbReference>
<evidence type="ECO:0000256" key="3">
    <source>
        <dbReference type="ARBA" id="ARBA00022454"/>
    </source>
</evidence>
<evidence type="ECO:0000256" key="1">
    <source>
        <dbReference type="ARBA" id="ARBA00004123"/>
    </source>
</evidence>
<feature type="compositionally biased region" description="Basic residues" evidence="7">
    <location>
        <begin position="79"/>
        <end position="136"/>
    </location>
</feature>
<evidence type="ECO:0000313" key="10">
    <source>
        <dbReference type="Proteomes" id="UP000002009"/>
    </source>
</evidence>
<dbReference type="InParanoid" id="C1FDJ1"/>
<dbReference type="STRING" id="296587.C1FDJ1"/>
<dbReference type="Gene3D" id="1.10.10.10">
    <property type="entry name" value="Winged helix-like DNA-binding domain superfamily/Winged helix DNA-binding domain"/>
    <property type="match status" value="1"/>
</dbReference>
<dbReference type="SUPFAM" id="SSF46785">
    <property type="entry name" value="Winged helix' DNA-binding domain"/>
    <property type="match status" value="1"/>
</dbReference>
<dbReference type="GeneID" id="8250074"/>
<dbReference type="InterPro" id="IPR036388">
    <property type="entry name" value="WH-like_DNA-bd_sf"/>
</dbReference>
<dbReference type="PANTHER" id="PTHR11467:SF36">
    <property type="entry name" value="HISTONE 24-RELATED"/>
    <property type="match status" value="1"/>
</dbReference>
<comment type="similarity">
    <text evidence="6">Belongs to the histone H1/H5 family.</text>
</comment>
<dbReference type="GO" id="GO:0045910">
    <property type="term" value="P:negative regulation of DNA recombination"/>
    <property type="evidence" value="ECO:0007669"/>
    <property type="project" value="TreeGrafter"/>
</dbReference>
<evidence type="ECO:0000313" key="9">
    <source>
        <dbReference type="EMBL" id="ACO68798.1"/>
    </source>
</evidence>
<comment type="subcellular location">
    <subcellularLocation>
        <location evidence="2">Chromosome</location>
    </subcellularLocation>
    <subcellularLocation>
        <location evidence="1 6">Nucleus</location>
    </subcellularLocation>
</comment>